<keyword evidence="7 8" id="KW-0472">Membrane</keyword>
<evidence type="ECO:0000256" key="4">
    <source>
        <dbReference type="ARBA" id="ARBA00022692"/>
    </source>
</evidence>
<dbReference type="GO" id="GO:0008233">
    <property type="term" value="F:peptidase activity"/>
    <property type="evidence" value="ECO:0007669"/>
    <property type="project" value="UniProtKB-KW"/>
</dbReference>
<dbReference type="EMBL" id="CP121694">
    <property type="protein sequence ID" value="WRO22647.1"/>
    <property type="molecule type" value="Genomic_DNA"/>
</dbReference>
<dbReference type="GO" id="GO:0006508">
    <property type="term" value="P:proteolysis"/>
    <property type="evidence" value="ECO:0007669"/>
    <property type="project" value="UniProtKB-KW"/>
</dbReference>
<dbReference type="Pfam" id="PF09721">
    <property type="entry name" value="Exosortase_EpsH"/>
    <property type="match status" value="1"/>
</dbReference>
<keyword evidence="10" id="KW-1185">Reference proteome</keyword>
<dbReference type="InterPro" id="IPR017541">
    <property type="entry name" value="Exosort-XrtG"/>
</dbReference>
<evidence type="ECO:0000313" key="9">
    <source>
        <dbReference type="EMBL" id="WRO22647.1"/>
    </source>
</evidence>
<feature type="transmembrane region" description="Helical" evidence="8">
    <location>
        <begin position="161"/>
        <end position="184"/>
    </location>
</feature>
<feature type="transmembrane region" description="Helical" evidence="8">
    <location>
        <begin position="58"/>
        <end position="84"/>
    </location>
</feature>
<name>A0AAU0UQ40_9FIRM</name>
<sequence length="197" mass="22499">MEKLTLFLPIIVVWLAILLFFYIYRIRVFYFIWGSVGLALIMAFMLQNTTVEYRLSQLAIGILTSINQMLGIPVVPFQAAGTILMTGTQISGYTSLEVGTECSGLLEISVYLGLAVFYPVLRRQKKVYALVVGSALIFIINIVRVELIIAAVYYWGRNAIFIAHTILGRGVFFLLMLMLYWFFFTKRTMFFLNKQGN</sequence>
<evidence type="ECO:0000256" key="2">
    <source>
        <dbReference type="ARBA" id="ARBA00022475"/>
    </source>
</evidence>
<feature type="transmembrane region" description="Helical" evidence="8">
    <location>
        <begin position="7"/>
        <end position="24"/>
    </location>
</feature>
<dbReference type="NCBIfam" id="TIGR04178">
    <property type="entry name" value="exo_archaeo"/>
    <property type="match status" value="1"/>
</dbReference>
<organism evidence="9 10">
    <name type="scientific">Metallumcola ferriviriculae</name>
    <dbReference type="NCBI Taxonomy" id="3039180"/>
    <lineage>
        <taxon>Bacteria</taxon>
        <taxon>Bacillati</taxon>
        <taxon>Bacillota</taxon>
        <taxon>Clostridia</taxon>
        <taxon>Neomoorellales</taxon>
        <taxon>Desulfitibacteraceae</taxon>
        <taxon>Metallumcola</taxon>
    </lineage>
</organism>
<evidence type="ECO:0000256" key="1">
    <source>
        <dbReference type="ARBA" id="ARBA00004651"/>
    </source>
</evidence>
<evidence type="ECO:0000256" key="7">
    <source>
        <dbReference type="ARBA" id="ARBA00023136"/>
    </source>
</evidence>
<keyword evidence="2" id="KW-1003">Cell membrane</keyword>
<dbReference type="GO" id="GO:0005886">
    <property type="term" value="C:plasma membrane"/>
    <property type="evidence" value="ECO:0007669"/>
    <property type="project" value="UniProtKB-SubCell"/>
</dbReference>
<dbReference type="InterPro" id="IPR026392">
    <property type="entry name" value="Exo/Archaeosortase_dom"/>
</dbReference>
<feature type="transmembrane region" description="Helical" evidence="8">
    <location>
        <begin position="128"/>
        <end position="155"/>
    </location>
</feature>
<proteinExistence type="predicted"/>
<evidence type="ECO:0000256" key="3">
    <source>
        <dbReference type="ARBA" id="ARBA00022670"/>
    </source>
</evidence>
<evidence type="ECO:0000256" key="8">
    <source>
        <dbReference type="SAM" id="Phobius"/>
    </source>
</evidence>
<keyword evidence="5" id="KW-0378">Hydrolase</keyword>
<dbReference type="KEGG" id="dbc:MFMK1_002485"/>
<keyword evidence="3" id="KW-0645">Protease</keyword>
<feature type="transmembrane region" description="Helical" evidence="8">
    <location>
        <begin position="30"/>
        <end position="46"/>
    </location>
</feature>
<reference evidence="9 10" key="1">
    <citation type="submission" date="2023-04" db="EMBL/GenBank/DDBJ databases">
        <authorList>
            <person name="Hsu D."/>
        </authorList>
    </citation>
    <scope>NUCLEOTIDE SEQUENCE [LARGE SCALE GENOMIC DNA]</scope>
    <source>
        <strain evidence="9 10">MK1</strain>
    </source>
</reference>
<dbReference type="RefSeq" id="WP_366922055.1">
    <property type="nucleotide sequence ID" value="NZ_CP121694.1"/>
</dbReference>
<keyword evidence="6 8" id="KW-1133">Transmembrane helix</keyword>
<evidence type="ECO:0000256" key="6">
    <source>
        <dbReference type="ARBA" id="ARBA00022989"/>
    </source>
</evidence>
<dbReference type="AlphaFoldDB" id="A0AAU0UQ40"/>
<evidence type="ECO:0000256" key="5">
    <source>
        <dbReference type="ARBA" id="ARBA00022801"/>
    </source>
</evidence>
<comment type="subcellular location">
    <subcellularLocation>
        <location evidence="1">Cell membrane</location>
        <topology evidence="1">Multi-pass membrane protein</topology>
    </subcellularLocation>
</comment>
<accession>A0AAU0UQ40</accession>
<keyword evidence="4 8" id="KW-0812">Transmembrane</keyword>
<dbReference type="InterPro" id="IPR019127">
    <property type="entry name" value="Exosortase"/>
</dbReference>
<protein>
    <submittedName>
        <fullName evidence="9">Exosortase family protein XrtG</fullName>
    </submittedName>
</protein>
<gene>
    <name evidence="9" type="primary">xrtG</name>
    <name evidence="9" type="ORF">MFMK1_002485</name>
</gene>
<evidence type="ECO:0000313" key="10">
    <source>
        <dbReference type="Proteomes" id="UP001329915"/>
    </source>
</evidence>
<dbReference type="NCBIfam" id="TIGR03110">
    <property type="entry name" value="exosort_Gpos"/>
    <property type="match status" value="1"/>
</dbReference>
<dbReference type="Proteomes" id="UP001329915">
    <property type="component" value="Chromosome"/>
</dbReference>